<evidence type="ECO:0000313" key="2">
    <source>
        <dbReference type="Proteomes" id="UP000283644"/>
    </source>
</evidence>
<dbReference type="Proteomes" id="UP000283644">
    <property type="component" value="Unassembled WGS sequence"/>
</dbReference>
<name>A0A417Y132_9ACTN</name>
<keyword evidence="1" id="KW-0238">DNA-binding</keyword>
<proteinExistence type="predicted"/>
<organism evidence="1 2">
    <name type="scientific">Nocardioides immobilis</name>
    <dbReference type="NCBI Taxonomy" id="2049295"/>
    <lineage>
        <taxon>Bacteria</taxon>
        <taxon>Bacillati</taxon>
        <taxon>Actinomycetota</taxon>
        <taxon>Actinomycetes</taxon>
        <taxon>Propionibacteriales</taxon>
        <taxon>Nocardioidaceae</taxon>
        <taxon>Nocardioides</taxon>
    </lineage>
</organism>
<dbReference type="AlphaFoldDB" id="A0A417Y132"/>
<comment type="caution">
    <text evidence="1">The sequence shown here is derived from an EMBL/GenBank/DDBJ whole genome shotgun (WGS) entry which is preliminary data.</text>
</comment>
<evidence type="ECO:0000313" key="1">
    <source>
        <dbReference type="EMBL" id="RHW26362.1"/>
    </source>
</evidence>
<dbReference type="OrthoDB" id="3789221at2"/>
<reference evidence="1 2" key="1">
    <citation type="submission" date="2018-09" db="EMBL/GenBank/DDBJ databases">
        <title>Genome sequencing of Nocardioides immobilis CCTCC AB 2017083 for comparison to Nocardioides silvaticus.</title>
        <authorList>
            <person name="Li C."/>
            <person name="Wang G."/>
        </authorList>
    </citation>
    <scope>NUCLEOTIDE SEQUENCE [LARGE SCALE GENOMIC DNA]</scope>
    <source>
        <strain evidence="1 2">CCTCC AB 2017083</strain>
    </source>
</reference>
<gene>
    <name evidence="1" type="ORF">D0Z08_15150</name>
</gene>
<sequence>MGTAEVAELLGVSRTRVGQLAQREDFPTPVARLAAGPVWESADIERWARKTGRIV</sequence>
<dbReference type="GO" id="GO:0003677">
    <property type="term" value="F:DNA binding"/>
    <property type="evidence" value="ECO:0007669"/>
    <property type="project" value="UniProtKB-KW"/>
</dbReference>
<protein>
    <submittedName>
        <fullName evidence="1">DNA-binding protein</fullName>
    </submittedName>
</protein>
<dbReference type="EMBL" id="QXGH01000018">
    <property type="protein sequence ID" value="RHW26362.1"/>
    <property type="molecule type" value="Genomic_DNA"/>
</dbReference>
<accession>A0A417Y132</accession>
<keyword evidence="2" id="KW-1185">Reference proteome</keyword>